<dbReference type="InterPro" id="IPR041698">
    <property type="entry name" value="Methyltransf_25"/>
</dbReference>
<dbReference type="Proteomes" id="UP000566819">
    <property type="component" value="Unassembled WGS sequence"/>
</dbReference>
<dbReference type="AlphaFoldDB" id="A0A8H4VVD9"/>
<accession>A0A8H4VVD9</accession>
<feature type="domain" description="Methyltransferase" evidence="2">
    <location>
        <begin position="74"/>
        <end position="166"/>
    </location>
</feature>
<dbReference type="EMBL" id="JAAMPI010001800">
    <property type="protein sequence ID" value="KAF4624013.1"/>
    <property type="molecule type" value="Genomic_DNA"/>
</dbReference>
<proteinExistence type="predicted"/>
<gene>
    <name evidence="3" type="ORF">G7Y89_g14161</name>
</gene>
<feature type="region of interest" description="Disordered" evidence="1">
    <location>
        <begin position="1"/>
        <end position="52"/>
    </location>
</feature>
<feature type="compositionally biased region" description="Low complexity" evidence="1">
    <location>
        <begin position="1"/>
        <end position="12"/>
    </location>
</feature>
<evidence type="ECO:0000259" key="2">
    <source>
        <dbReference type="Pfam" id="PF13649"/>
    </source>
</evidence>
<sequence>MASPLSSTTSPELTKKAVHLDQYSLEAPPPRTPSSPTTTTTTPQIITSSPSPNSQIIHRLRLVSFWDIAPGSLILEIGCGQGDTTVVLADAVGEKGHVDAIDPGPADYGAPYTLSQCQSHIKSSTPLGNRITFHNTTPTAYLSTYTGPAYDYIVLSHCIYYFANPSILPSILSSISSFGERKKEEGEKREMRLCVAEWSLSANSTTETDVRRKTPHILTALLLSLLETKRVTESQGNIRTVLSPSQITSAILSSPPPSQSQNRKWHLEAQLTLPTGDGMLDGFWEQHRHFWNWD</sequence>
<protein>
    <recommendedName>
        <fullName evidence="2">Methyltransferase domain-containing protein</fullName>
    </recommendedName>
</protein>
<reference evidence="3 4" key="1">
    <citation type="submission" date="2020-03" db="EMBL/GenBank/DDBJ databases">
        <title>Draft Genome Sequence of Cudoniella acicularis.</title>
        <authorList>
            <person name="Buettner E."/>
            <person name="Kellner H."/>
        </authorList>
    </citation>
    <scope>NUCLEOTIDE SEQUENCE [LARGE SCALE GENOMIC DNA]</scope>
    <source>
        <strain evidence="3 4">DSM 108380</strain>
    </source>
</reference>
<keyword evidence="4" id="KW-1185">Reference proteome</keyword>
<comment type="caution">
    <text evidence="3">The sequence shown here is derived from an EMBL/GenBank/DDBJ whole genome shotgun (WGS) entry which is preliminary data.</text>
</comment>
<dbReference type="Gene3D" id="3.40.50.150">
    <property type="entry name" value="Vaccinia Virus protein VP39"/>
    <property type="match status" value="1"/>
</dbReference>
<dbReference type="OrthoDB" id="8300214at2759"/>
<name>A0A8H4VVD9_9HELO</name>
<dbReference type="InterPro" id="IPR029063">
    <property type="entry name" value="SAM-dependent_MTases_sf"/>
</dbReference>
<evidence type="ECO:0000313" key="3">
    <source>
        <dbReference type="EMBL" id="KAF4624013.1"/>
    </source>
</evidence>
<evidence type="ECO:0000256" key="1">
    <source>
        <dbReference type="SAM" id="MobiDB-lite"/>
    </source>
</evidence>
<dbReference type="SUPFAM" id="SSF53335">
    <property type="entry name" value="S-adenosyl-L-methionine-dependent methyltransferases"/>
    <property type="match status" value="1"/>
</dbReference>
<dbReference type="Pfam" id="PF13649">
    <property type="entry name" value="Methyltransf_25"/>
    <property type="match status" value="1"/>
</dbReference>
<feature type="compositionally biased region" description="Low complexity" evidence="1">
    <location>
        <begin position="34"/>
        <end position="52"/>
    </location>
</feature>
<organism evidence="3 4">
    <name type="scientific">Cudoniella acicularis</name>
    <dbReference type="NCBI Taxonomy" id="354080"/>
    <lineage>
        <taxon>Eukaryota</taxon>
        <taxon>Fungi</taxon>
        <taxon>Dikarya</taxon>
        <taxon>Ascomycota</taxon>
        <taxon>Pezizomycotina</taxon>
        <taxon>Leotiomycetes</taxon>
        <taxon>Helotiales</taxon>
        <taxon>Tricladiaceae</taxon>
        <taxon>Cudoniella</taxon>
    </lineage>
</organism>
<evidence type="ECO:0000313" key="4">
    <source>
        <dbReference type="Proteomes" id="UP000566819"/>
    </source>
</evidence>